<dbReference type="InterPro" id="IPR002889">
    <property type="entry name" value="WSC_carb-bd"/>
</dbReference>
<feature type="signal peptide" evidence="3">
    <location>
        <begin position="1"/>
        <end position="19"/>
    </location>
</feature>
<reference evidence="5 6" key="1">
    <citation type="submission" date="2021-11" db="EMBL/GenBank/DDBJ databases">
        <title>Black yeast isolated from Biological Soil Crust.</title>
        <authorList>
            <person name="Kurbessoian T."/>
        </authorList>
    </citation>
    <scope>NUCLEOTIDE SEQUENCE [LARGE SCALE GENOMIC DNA]</scope>
    <source>
        <strain evidence="5 6">CCFEE 5522</strain>
    </source>
</reference>
<feature type="region of interest" description="Disordered" evidence="1">
    <location>
        <begin position="383"/>
        <end position="457"/>
    </location>
</feature>
<dbReference type="SMART" id="SM00321">
    <property type="entry name" value="WSC"/>
    <property type="match status" value="1"/>
</dbReference>
<evidence type="ECO:0000313" key="5">
    <source>
        <dbReference type="EMBL" id="KAK4540179.1"/>
    </source>
</evidence>
<feature type="region of interest" description="Disordered" evidence="1">
    <location>
        <begin position="119"/>
        <end position="188"/>
    </location>
</feature>
<dbReference type="Proteomes" id="UP001324427">
    <property type="component" value="Unassembled WGS sequence"/>
</dbReference>
<keyword evidence="2" id="KW-1133">Transmembrane helix</keyword>
<protein>
    <recommendedName>
        <fullName evidence="4">WSC domain-containing protein</fullName>
    </recommendedName>
</protein>
<dbReference type="PROSITE" id="PS51212">
    <property type="entry name" value="WSC"/>
    <property type="match status" value="1"/>
</dbReference>
<feature type="chain" id="PRO_5043429370" description="WSC domain-containing protein" evidence="3">
    <location>
        <begin position="20"/>
        <end position="457"/>
    </location>
</feature>
<feature type="region of interest" description="Disordered" evidence="1">
    <location>
        <begin position="312"/>
        <end position="348"/>
    </location>
</feature>
<dbReference type="PANTHER" id="PTHR16861:SF9">
    <property type="entry name" value="CELL WALL INTEGRITY AND STRESS RESPONSE COMPONENT 1"/>
    <property type="match status" value="1"/>
</dbReference>
<dbReference type="PANTHER" id="PTHR16861">
    <property type="entry name" value="GLYCOPROTEIN 38"/>
    <property type="match status" value="1"/>
</dbReference>
<sequence>MVPFRITFVGLALAIGAAADGDGLSQEYCSSENTGSDYSAVHNIYQSNGACLGQCLGSYAFAVVQYQDCWCSNYIPADQQSVSNCNQDCPGYPDDKCGNASEGLYGYIALSIQPSGTAGAASSTQASSTPASSTSSEPVSTTSSPLASSTSSTTQSPTTQQASTTKQAPPSSPQQQQTSYTPASTSSSATLATSTYSSSFSSSTSYAATSSSTIVSVVAPVPATTEVSSSSMKPPAAPSPVTSVRVVTISGAVVTQTVTTTPLVAPNSDPASAQLQRKSLSGGAIAGIVVGSLLFAALLFGALLLWRRRKQDGDAEDPGAGRGPNNPRRTTSVLSRTGLLSRARPVSVTEKDVDDPLYVNTNTGNNSVRHSMMFAAGGAGEGVSPVSPLGNSQETDSQRRLSRPLVYDQRLNPSALFMNPDANGSRVSMQDQQDYSRPLGIMNPDPRPSFESRTSRA</sequence>
<proteinExistence type="predicted"/>
<keyword evidence="2" id="KW-0472">Membrane</keyword>
<evidence type="ECO:0000256" key="2">
    <source>
        <dbReference type="SAM" id="Phobius"/>
    </source>
</evidence>
<evidence type="ECO:0000259" key="4">
    <source>
        <dbReference type="PROSITE" id="PS51212"/>
    </source>
</evidence>
<organism evidence="5 6">
    <name type="scientific">Oleoguttula mirabilis</name>
    <dbReference type="NCBI Taxonomy" id="1507867"/>
    <lineage>
        <taxon>Eukaryota</taxon>
        <taxon>Fungi</taxon>
        <taxon>Dikarya</taxon>
        <taxon>Ascomycota</taxon>
        <taxon>Pezizomycotina</taxon>
        <taxon>Dothideomycetes</taxon>
        <taxon>Dothideomycetidae</taxon>
        <taxon>Mycosphaerellales</taxon>
        <taxon>Teratosphaeriaceae</taxon>
        <taxon>Oleoguttula</taxon>
    </lineage>
</organism>
<keyword evidence="2" id="KW-0812">Transmembrane</keyword>
<accession>A0AAV9J5D3</accession>
<feature type="transmembrane region" description="Helical" evidence="2">
    <location>
        <begin position="284"/>
        <end position="306"/>
    </location>
</feature>
<name>A0AAV9J5D3_9PEZI</name>
<keyword evidence="3" id="KW-0732">Signal</keyword>
<dbReference type="AlphaFoldDB" id="A0AAV9J5D3"/>
<feature type="compositionally biased region" description="Polar residues" evidence="1">
    <location>
        <begin position="425"/>
        <end position="435"/>
    </location>
</feature>
<evidence type="ECO:0000256" key="1">
    <source>
        <dbReference type="SAM" id="MobiDB-lite"/>
    </source>
</evidence>
<gene>
    <name evidence="5" type="ORF">LTR36_009677</name>
</gene>
<evidence type="ECO:0000313" key="6">
    <source>
        <dbReference type="Proteomes" id="UP001324427"/>
    </source>
</evidence>
<dbReference type="EMBL" id="JAVFHQ010000072">
    <property type="protein sequence ID" value="KAK4540179.1"/>
    <property type="molecule type" value="Genomic_DNA"/>
</dbReference>
<dbReference type="Pfam" id="PF01822">
    <property type="entry name" value="WSC"/>
    <property type="match status" value="1"/>
</dbReference>
<comment type="caution">
    <text evidence="5">The sequence shown here is derived from an EMBL/GenBank/DDBJ whole genome shotgun (WGS) entry which is preliminary data.</text>
</comment>
<feature type="domain" description="WSC" evidence="4">
    <location>
        <begin position="23"/>
        <end position="110"/>
    </location>
</feature>
<feature type="compositionally biased region" description="Basic and acidic residues" evidence="1">
    <location>
        <begin position="448"/>
        <end position="457"/>
    </location>
</feature>
<evidence type="ECO:0000256" key="3">
    <source>
        <dbReference type="SAM" id="SignalP"/>
    </source>
</evidence>
<keyword evidence="6" id="KW-1185">Reference proteome</keyword>